<evidence type="ECO:0000259" key="7">
    <source>
        <dbReference type="Pfam" id="PF02687"/>
    </source>
</evidence>
<comment type="caution">
    <text evidence="9">The sequence shown here is derived from an EMBL/GenBank/DDBJ whole genome shotgun (WGS) entry which is preliminary data.</text>
</comment>
<evidence type="ECO:0000313" key="9">
    <source>
        <dbReference type="EMBL" id="MVM33801.1"/>
    </source>
</evidence>
<feature type="transmembrane region" description="Helical" evidence="6">
    <location>
        <begin position="388"/>
        <end position="415"/>
    </location>
</feature>
<proteinExistence type="predicted"/>
<dbReference type="Pfam" id="PF02687">
    <property type="entry name" value="FtsX"/>
    <property type="match status" value="2"/>
</dbReference>
<organism evidence="9 10">
    <name type="scientific">Spirosoma arboris</name>
    <dbReference type="NCBI Taxonomy" id="2682092"/>
    <lineage>
        <taxon>Bacteria</taxon>
        <taxon>Pseudomonadati</taxon>
        <taxon>Bacteroidota</taxon>
        <taxon>Cytophagia</taxon>
        <taxon>Cytophagales</taxon>
        <taxon>Cytophagaceae</taxon>
        <taxon>Spirosoma</taxon>
    </lineage>
</organism>
<feature type="transmembrane region" description="Helical" evidence="6">
    <location>
        <begin position="436"/>
        <end position="455"/>
    </location>
</feature>
<feature type="domain" description="MacB-like periplasmic core" evidence="8">
    <location>
        <begin position="523"/>
        <end position="608"/>
    </location>
</feature>
<accession>A0A7K1SJ04</accession>
<evidence type="ECO:0000256" key="4">
    <source>
        <dbReference type="ARBA" id="ARBA00022989"/>
    </source>
</evidence>
<feature type="domain" description="MacB-like periplasmic core" evidence="8">
    <location>
        <begin position="20"/>
        <end position="234"/>
    </location>
</feature>
<name>A0A7K1SJ04_9BACT</name>
<evidence type="ECO:0000256" key="1">
    <source>
        <dbReference type="ARBA" id="ARBA00004651"/>
    </source>
</evidence>
<keyword evidence="4 6" id="KW-1133">Transmembrane helix</keyword>
<keyword evidence="2" id="KW-1003">Cell membrane</keyword>
<keyword evidence="3 6" id="KW-0812">Transmembrane</keyword>
<dbReference type="EMBL" id="WPIN01000012">
    <property type="protein sequence ID" value="MVM33801.1"/>
    <property type="molecule type" value="Genomic_DNA"/>
</dbReference>
<keyword evidence="10" id="KW-1185">Reference proteome</keyword>
<dbReference type="PANTHER" id="PTHR30572:SF18">
    <property type="entry name" value="ABC-TYPE MACROLIDE FAMILY EXPORT SYSTEM PERMEASE COMPONENT 2"/>
    <property type="match status" value="1"/>
</dbReference>
<dbReference type="Pfam" id="PF12704">
    <property type="entry name" value="MacB_PCD"/>
    <property type="match status" value="2"/>
</dbReference>
<evidence type="ECO:0000256" key="2">
    <source>
        <dbReference type="ARBA" id="ARBA00022475"/>
    </source>
</evidence>
<keyword evidence="5 6" id="KW-0472">Membrane</keyword>
<gene>
    <name evidence="9" type="ORF">GO755_27430</name>
</gene>
<dbReference type="GO" id="GO:0005886">
    <property type="term" value="C:plasma membrane"/>
    <property type="evidence" value="ECO:0007669"/>
    <property type="project" value="UniProtKB-SubCell"/>
</dbReference>
<dbReference type="InterPro" id="IPR003838">
    <property type="entry name" value="ABC3_permease_C"/>
</dbReference>
<feature type="domain" description="ABC3 transporter permease C-terminal" evidence="7">
    <location>
        <begin position="684"/>
        <end position="797"/>
    </location>
</feature>
<sequence>MLRNYFKIAWRNLRTNKTFSFINIFGLAIGLASFMLISVFVYTELSYDTYPANAKNIYRLNVSLIGNGDVAVYPNVDTGVGEGIKNAFPEVKASVRLLPVSDYVQYKEKQFKEAHIAFADPNFLQLFSIPLIEGNATDALLAPNSIVLSKAFAEKYFGTEDPIGKSVAIGTQRTAYKVTGIIEKVPDNSHFHYDAFLSLSTRHITNPTWSNIGFYTYLELNDKADPKKLEAKFPQLVAKYVVPEVQRDMGVSLAEAQKSVDTFRFLLQPLTDIHLYSNSKYELEPNGDIKYVYIFSILALFILLLACVNFTNLSTAQAVKRAREVGVRKVMGSIKNQLIVQFLTESVLLTFFSMLFAYILTLLFLPYFNQIADRTISFAFFLKYQSVLTVFVVSFLSGIVAGIYPAFFLSSFTIIKTLKGSLFTKSPQKKPLHNGLIVFQFSISTILIIATIVVYKQLQYMQTKKLGYDKDQVIALPDTRLLGNNQLAFKDQLLQNSRVLTATNSRYFPGGEMMDGTQVYPKNETSNGTEIHMNIFHVDYAYLRTLGIQMLQGRNFSRDFPTDSISGVILNESAVSELGWSGTNPVGKSIVRSGQHEYKVIGVVKDFNYVSVKQKVAPLMMLMGNNFGGIVIKIKTTDVAGFLDDLKNQWDAFSPNGPLEYHFLDDRFATFYASEQRTQQLFSVFALLAVVIASLGLFALSAFVIERRTKEIGIRKVMGASVPGITQLLIKDFVKLVVLAILIACPLAWYAMNQWLQDFAYRIDVEWWMLGLAGLLAVGIALLTVSFQSVKAALMNPVKSLRSE</sequence>
<feature type="domain" description="ABC3 transporter permease C-terminal" evidence="7">
    <location>
        <begin position="297"/>
        <end position="411"/>
    </location>
</feature>
<feature type="transmembrane region" description="Helical" evidence="6">
    <location>
        <begin position="338"/>
        <end position="368"/>
    </location>
</feature>
<dbReference type="PANTHER" id="PTHR30572">
    <property type="entry name" value="MEMBRANE COMPONENT OF TRANSPORTER-RELATED"/>
    <property type="match status" value="1"/>
</dbReference>
<feature type="transmembrane region" description="Helical" evidence="6">
    <location>
        <begin position="767"/>
        <end position="787"/>
    </location>
</feature>
<dbReference type="AlphaFoldDB" id="A0A7K1SJ04"/>
<evidence type="ECO:0000256" key="6">
    <source>
        <dbReference type="SAM" id="Phobius"/>
    </source>
</evidence>
<feature type="transmembrane region" description="Helical" evidence="6">
    <location>
        <begin position="21"/>
        <end position="42"/>
    </location>
</feature>
<comment type="subcellular location">
    <subcellularLocation>
        <location evidence="1">Cell membrane</location>
        <topology evidence="1">Multi-pass membrane protein</topology>
    </subcellularLocation>
</comment>
<feature type="transmembrane region" description="Helical" evidence="6">
    <location>
        <begin position="681"/>
        <end position="705"/>
    </location>
</feature>
<evidence type="ECO:0000259" key="8">
    <source>
        <dbReference type="Pfam" id="PF12704"/>
    </source>
</evidence>
<dbReference type="InterPro" id="IPR050250">
    <property type="entry name" value="Macrolide_Exporter_MacB"/>
</dbReference>
<evidence type="ECO:0000256" key="5">
    <source>
        <dbReference type="ARBA" id="ARBA00023136"/>
    </source>
</evidence>
<protein>
    <submittedName>
        <fullName evidence="9">FtsX-like permease family protein</fullName>
    </submittedName>
</protein>
<dbReference type="Proteomes" id="UP000436006">
    <property type="component" value="Unassembled WGS sequence"/>
</dbReference>
<dbReference type="GO" id="GO:0022857">
    <property type="term" value="F:transmembrane transporter activity"/>
    <property type="evidence" value="ECO:0007669"/>
    <property type="project" value="TreeGrafter"/>
</dbReference>
<reference evidence="9 10" key="1">
    <citation type="submission" date="2019-12" db="EMBL/GenBank/DDBJ databases">
        <title>Spirosoma sp. HMF4905 genome sequencing and assembly.</title>
        <authorList>
            <person name="Kang H."/>
            <person name="Cha I."/>
            <person name="Kim H."/>
            <person name="Joh K."/>
        </authorList>
    </citation>
    <scope>NUCLEOTIDE SEQUENCE [LARGE SCALE GENOMIC DNA]</scope>
    <source>
        <strain evidence="9 10">HMF4905</strain>
    </source>
</reference>
<feature type="transmembrane region" description="Helical" evidence="6">
    <location>
        <begin position="733"/>
        <end position="752"/>
    </location>
</feature>
<feature type="transmembrane region" description="Helical" evidence="6">
    <location>
        <begin position="291"/>
        <end position="313"/>
    </location>
</feature>
<dbReference type="InterPro" id="IPR025857">
    <property type="entry name" value="MacB_PCD"/>
</dbReference>
<evidence type="ECO:0000313" key="10">
    <source>
        <dbReference type="Proteomes" id="UP000436006"/>
    </source>
</evidence>
<evidence type="ECO:0000256" key="3">
    <source>
        <dbReference type="ARBA" id="ARBA00022692"/>
    </source>
</evidence>